<sequence length="452" mass="52729">MDSKVFDYKRGWQNTSNPEGVDQKNEYEDFGTKRISPDRYISHDFMKSEWENMWTKTWLMACSSSDVKKVGDYFNFNIGKESIIVMRSSEDKVSAFYNVCPHRGNKLFYEDFGFVQDIGCRFHGWKFNLDGTNQLVSDSETFRDEVLCYDLDLSSVKVEEECGFVWVTMHEDPMPVREYLGEVAEHLDLYDVGNMNVIRHVHSEWAANWKTGLEAFYETYHLSFIHPQTQGMMEDYFVQMDTWDNGMNRMIVPFIEPSKRQEGHNLINEATNIMLADVGIDPNTFEGSPSEAKKAIQQKKREFSETYNLGYERYSDPQLTDSFVYGIFPNIQIGCHPEGVFVHKFMPHPTNPEIFTYDTSINYQTVDNPNYHVPGWFGLPEETDTSGQVRPDIVRYGLGVKPDLGEVLEQDSELIPFVQEGVRSRGFRGPLWSEQEIRLRHFHHELDKYINH</sequence>
<dbReference type="Pfam" id="PF00355">
    <property type="entry name" value="Rieske"/>
    <property type="match status" value="1"/>
</dbReference>
<evidence type="ECO:0000256" key="1">
    <source>
        <dbReference type="ARBA" id="ARBA00001962"/>
    </source>
</evidence>
<protein>
    <recommendedName>
        <fullName evidence="7">Rieske domain-containing protein</fullName>
    </recommendedName>
</protein>
<keyword evidence="2" id="KW-0001">2Fe-2S</keyword>
<keyword evidence="6" id="KW-0411">Iron-sulfur</keyword>
<dbReference type="InterPro" id="IPR017941">
    <property type="entry name" value="Rieske_2Fe-2S"/>
</dbReference>
<dbReference type="PANTHER" id="PTHR43756:SF5">
    <property type="entry name" value="CHOLINE MONOOXYGENASE, CHLOROPLASTIC"/>
    <property type="match status" value="1"/>
</dbReference>
<keyword evidence="4" id="KW-0560">Oxidoreductase</keyword>
<proteinExistence type="predicted"/>
<gene>
    <name evidence="8" type="ORF">METZ01_LOCUS94902</name>
</gene>
<dbReference type="Gene3D" id="3.90.380.10">
    <property type="entry name" value="Naphthalene 1,2-dioxygenase Alpha Subunit, Chain A, domain 1"/>
    <property type="match status" value="1"/>
</dbReference>
<comment type="cofactor">
    <cofactor evidence="1">
        <name>Fe cation</name>
        <dbReference type="ChEBI" id="CHEBI:24875"/>
    </cofactor>
</comment>
<dbReference type="GO" id="GO:0016491">
    <property type="term" value="F:oxidoreductase activity"/>
    <property type="evidence" value="ECO:0007669"/>
    <property type="project" value="UniProtKB-KW"/>
</dbReference>
<dbReference type="GO" id="GO:0051537">
    <property type="term" value="F:2 iron, 2 sulfur cluster binding"/>
    <property type="evidence" value="ECO:0007669"/>
    <property type="project" value="UniProtKB-KW"/>
</dbReference>
<dbReference type="InterPro" id="IPR001663">
    <property type="entry name" value="Rng_hydr_dOase-A"/>
</dbReference>
<dbReference type="CDD" id="cd03469">
    <property type="entry name" value="Rieske_RO_Alpha_N"/>
    <property type="match status" value="1"/>
</dbReference>
<evidence type="ECO:0000256" key="5">
    <source>
        <dbReference type="ARBA" id="ARBA00023004"/>
    </source>
</evidence>
<dbReference type="PROSITE" id="PS51296">
    <property type="entry name" value="RIESKE"/>
    <property type="match status" value="1"/>
</dbReference>
<keyword evidence="3" id="KW-0479">Metal-binding</keyword>
<dbReference type="PRINTS" id="PR00090">
    <property type="entry name" value="RNGDIOXGNASE"/>
</dbReference>
<dbReference type="Gene3D" id="2.102.10.10">
    <property type="entry name" value="Rieske [2Fe-2S] iron-sulphur domain"/>
    <property type="match status" value="1"/>
</dbReference>
<dbReference type="CDD" id="cd08882">
    <property type="entry name" value="RHO_alpha_C_MupW-like"/>
    <property type="match status" value="1"/>
</dbReference>
<evidence type="ECO:0000259" key="7">
    <source>
        <dbReference type="PROSITE" id="PS51296"/>
    </source>
</evidence>
<dbReference type="EMBL" id="UINC01009376">
    <property type="protein sequence ID" value="SVA42048.1"/>
    <property type="molecule type" value="Genomic_DNA"/>
</dbReference>
<dbReference type="SUPFAM" id="SSF55961">
    <property type="entry name" value="Bet v1-like"/>
    <property type="match status" value="1"/>
</dbReference>
<organism evidence="8">
    <name type="scientific">marine metagenome</name>
    <dbReference type="NCBI Taxonomy" id="408172"/>
    <lineage>
        <taxon>unclassified sequences</taxon>
        <taxon>metagenomes</taxon>
        <taxon>ecological metagenomes</taxon>
    </lineage>
</organism>
<evidence type="ECO:0000256" key="6">
    <source>
        <dbReference type="ARBA" id="ARBA00023014"/>
    </source>
</evidence>
<reference evidence="8" key="1">
    <citation type="submission" date="2018-05" db="EMBL/GenBank/DDBJ databases">
        <authorList>
            <person name="Lanie J.A."/>
            <person name="Ng W.-L."/>
            <person name="Kazmierczak K.M."/>
            <person name="Andrzejewski T.M."/>
            <person name="Davidsen T.M."/>
            <person name="Wayne K.J."/>
            <person name="Tettelin H."/>
            <person name="Glass J.I."/>
            <person name="Rusch D."/>
            <person name="Podicherti R."/>
            <person name="Tsui H.-C.T."/>
            <person name="Winkler M.E."/>
        </authorList>
    </citation>
    <scope>NUCLEOTIDE SEQUENCE</scope>
</reference>
<accession>A0A381VQL4</accession>
<evidence type="ECO:0000256" key="4">
    <source>
        <dbReference type="ARBA" id="ARBA00023002"/>
    </source>
</evidence>
<keyword evidence="5" id="KW-0408">Iron</keyword>
<dbReference type="AlphaFoldDB" id="A0A381VQL4"/>
<feature type="domain" description="Rieske" evidence="7">
    <location>
        <begin position="59"/>
        <end position="167"/>
    </location>
</feature>
<dbReference type="GO" id="GO:0005506">
    <property type="term" value="F:iron ion binding"/>
    <property type="evidence" value="ECO:0007669"/>
    <property type="project" value="InterPro"/>
</dbReference>
<dbReference type="InterPro" id="IPR036922">
    <property type="entry name" value="Rieske_2Fe-2S_sf"/>
</dbReference>
<dbReference type="Pfam" id="PF00848">
    <property type="entry name" value="Ring_hydroxyl_A"/>
    <property type="match status" value="1"/>
</dbReference>
<evidence type="ECO:0000256" key="3">
    <source>
        <dbReference type="ARBA" id="ARBA00022723"/>
    </source>
</evidence>
<dbReference type="InterPro" id="IPR015879">
    <property type="entry name" value="Ring_hydroxy_dOase_asu_C_dom"/>
</dbReference>
<name>A0A381VQL4_9ZZZZ</name>
<evidence type="ECO:0000313" key="8">
    <source>
        <dbReference type="EMBL" id="SVA42048.1"/>
    </source>
</evidence>
<dbReference type="PANTHER" id="PTHR43756">
    <property type="entry name" value="CHOLINE MONOOXYGENASE, CHLOROPLASTIC"/>
    <property type="match status" value="1"/>
</dbReference>
<evidence type="ECO:0000256" key="2">
    <source>
        <dbReference type="ARBA" id="ARBA00022714"/>
    </source>
</evidence>
<dbReference type="SUPFAM" id="SSF50022">
    <property type="entry name" value="ISP domain"/>
    <property type="match status" value="1"/>
</dbReference>